<feature type="compositionally biased region" description="Low complexity" evidence="1">
    <location>
        <begin position="105"/>
        <end position="125"/>
    </location>
</feature>
<evidence type="ECO:0000313" key="2">
    <source>
        <dbReference type="EMBL" id="KAK1444143.1"/>
    </source>
</evidence>
<organism evidence="2 3">
    <name type="scientific">Babesia gibsoni</name>
    <dbReference type="NCBI Taxonomy" id="33632"/>
    <lineage>
        <taxon>Eukaryota</taxon>
        <taxon>Sar</taxon>
        <taxon>Alveolata</taxon>
        <taxon>Apicomplexa</taxon>
        <taxon>Aconoidasida</taxon>
        <taxon>Piroplasmida</taxon>
        <taxon>Babesiidae</taxon>
        <taxon>Babesia</taxon>
    </lineage>
</organism>
<gene>
    <name evidence="2" type="ORF">BgAZ_100490</name>
</gene>
<name>A0AAD8PEY4_BABGI</name>
<dbReference type="Proteomes" id="UP001230268">
    <property type="component" value="Unassembled WGS sequence"/>
</dbReference>
<evidence type="ECO:0000313" key="3">
    <source>
        <dbReference type="Proteomes" id="UP001230268"/>
    </source>
</evidence>
<sequence length="188" mass="21350">MASSSKDRDHSNAFQDEERMTKRHASGPWPPSRDAPNRFDGQMATPNMWVGPPGQMPLPQAMGMMPMPPFSPMVMQMMNNGDVFKQPVDMSFMANMGYPPQLGITSSQQTTTEEPNTPRTETSTPDVLGTYPVDIQKLKEHLMYENELYYTLRTRITERDHFAAIISLIERYFKGALGASTRKCYVVY</sequence>
<keyword evidence="3" id="KW-1185">Reference proteome</keyword>
<comment type="caution">
    <text evidence="2">The sequence shown here is derived from an EMBL/GenBank/DDBJ whole genome shotgun (WGS) entry which is preliminary data.</text>
</comment>
<proteinExistence type="predicted"/>
<evidence type="ECO:0000256" key="1">
    <source>
        <dbReference type="SAM" id="MobiDB-lite"/>
    </source>
</evidence>
<feature type="region of interest" description="Disordered" evidence="1">
    <location>
        <begin position="1"/>
        <end position="44"/>
    </location>
</feature>
<feature type="compositionally biased region" description="Basic and acidic residues" evidence="1">
    <location>
        <begin position="1"/>
        <end position="20"/>
    </location>
</feature>
<protein>
    <submittedName>
        <fullName evidence="2">Uncharacterized protein</fullName>
    </submittedName>
</protein>
<feature type="region of interest" description="Disordered" evidence="1">
    <location>
        <begin position="101"/>
        <end position="128"/>
    </location>
</feature>
<dbReference type="EMBL" id="JAVEPI010000001">
    <property type="protein sequence ID" value="KAK1444143.1"/>
    <property type="molecule type" value="Genomic_DNA"/>
</dbReference>
<dbReference type="AlphaFoldDB" id="A0AAD8PEY4"/>
<accession>A0AAD8PEY4</accession>
<reference evidence="2" key="1">
    <citation type="submission" date="2023-08" db="EMBL/GenBank/DDBJ databases">
        <title>Draft sequence of the Babesia gibsoni genome.</title>
        <authorList>
            <person name="Yamagishi J.Y."/>
            <person name="Xuan X.X."/>
        </authorList>
    </citation>
    <scope>NUCLEOTIDE SEQUENCE</scope>
    <source>
        <strain evidence="2">Azabu</strain>
    </source>
</reference>